<feature type="compositionally biased region" description="Basic and acidic residues" evidence="1">
    <location>
        <begin position="1"/>
        <end position="11"/>
    </location>
</feature>
<sequence>MKPYPDNHPDPHNPPADGDYLDVMGEELVVERVLDRDSANPEQLRDLETMGAAWVARARDSLGRWYVVVVHTDGTYALHGSMSRTPRRNYHNNPNPNRVARRLKF</sequence>
<feature type="region of interest" description="Disordered" evidence="1">
    <location>
        <begin position="80"/>
        <end position="105"/>
    </location>
</feature>
<evidence type="ECO:0000256" key="1">
    <source>
        <dbReference type="SAM" id="MobiDB-lite"/>
    </source>
</evidence>
<protein>
    <submittedName>
        <fullName evidence="2">Uncharacterized protein</fullName>
    </submittedName>
</protein>
<dbReference type="EMBL" id="DRNZ01000309">
    <property type="protein sequence ID" value="HHO58534.1"/>
    <property type="molecule type" value="Genomic_DNA"/>
</dbReference>
<reference evidence="2" key="1">
    <citation type="journal article" date="2020" name="mSystems">
        <title>Genome- and Community-Level Interaction Insights into Carbon Utilization and Element Cycling Functions of Hydrothermarchaeota in Hydrothermal Sediment.</title>
        <authorList>
            <person name="Zhou Z."/>
            <person name="Liu Y."/>
            <person name="Xu W."/>
            <person name="Pan J."/>
            <person name="Luo Z.H."/>
            <person name="Li M."/>
        </authorList>
    </citation>
    <scope>NUCLEOTIDE SEQUENCE [LARGE SCALE GENOMIC DNA]</scope>
    <source>
        <strain evidence="2">HyVt-523</strain>
    </source>
</reference>
<feature type="region of interest" description="Disordered" evidence="1">
    <location>
        <begin position="1"/>
        <end position="20"/>
    </location>
</feature>
<comment type="caution">
    <text evidence="2">The sequence shown here is derived from an EMBL/GenBank/DDBJ whole genome shotgun (WGS) entry which is preliminary data.</text>
</comment>
<accession>A0A7C5WS15</accession>
<proteinExistence type="predicted"/>
<gene>
    <name evidence="2" type="ORF">ENJ85_05100</name>
</gene>
<dbReference type="AlphaFoldDB" id="A0A7C5WS15"/>
<name>A0A7C5WS15_9DEIN</name>
<dbReference type="Proteomes" id="UP000886105">
    <property type="component" value="Unassembled WGS sequence"/>
</dbReference>
<organism evidence="2">
    <name type="scientific">Oceanithermus profundus</name>
    <dbReference type="NCBI Taxonomy" id="187137"/>
    <lineage>
        <taxon>Bacteria</taxon>
        <taxon>Thermotogati</taxon>
        <taxon>Deinococcota</taxon>
        <taxon>Deinococci</taxon>
        <taxon>Thermales</taxon>
        <taxon>Thermaceae</taxon>
        <taxon>Oceanithermus</taxon>
    </lineage>
</organism>
<evidence type="ECO:0000313" key="2">
    <source>
        <dbReference type="EMBL" id="HHO58534.1"/>
    </source>
</evidence>